<proteinExistence type="predicted"/>
<keyword evidence="1" id="KW-0472">Membrane</keyword>
<keyword evidence="1" id="KW-0812">Transmembrane</keyword>
<keyword evidence="1" id="KW-1133">Transmembrane helix</keyword>
<feature type="transmembrane region" description="Helical" evidence="1">
    <location>
        <begin position="144"/>
        <end position="164"/>
    </location>
</feature>
<dbReference type="Proteomes" id="UP000075515">
    <property type="component" value="Unassembled WGS sequence"/>
</dbReference>
<dbReference type="EMBL" id="JEMC01003223">
    <property type="protein sequence ID" value="KYF82827.1"/>
    <property type="molecule type" value="Genomic_DNA"/>
</dbReference>
<organism evidence="2 3">
    <name type="scientific">Sorangium cellulosum</name>
    <name type="common">Polyangium cellulosum</name>
    <dbReference type="NCBI Taxonomy" id="56"/>
    <lineage>
        <taxon>Bacteria</taxon>
        <taxon>Pseudomonadati</taxon>
        <taxon>Myxococcota</taxon>
        <taxon>Polyangia</taxon>
        <taxon>Polyangiales</taxon>
        <taxon>Polyangiaceae</taxon>
        <taxon>Sorangium</taxon>
    </lineage>
</organism>
<feature type="transmembrane region" description="Helical" evidence="1">
    <location>
        <begin position="34"/>
        <end position="56"/>
    </location>
</feature>
<dbReference type="InterPro" id="IPR005325">
    <property type="entry name" value="DUF308_memb"/>
</dbReference>
<feature type="transmembrane region" description="Helical" evidence="1">
    <location>
        <begin position="119"/>
        <end position="138"/>
    </location>
</feature>
<evidence type="ECO:0000256" key="1">
    <source>
        <dbReference type="SAM" id="Phobius"/>
    </source>
</evidence>
<feature type="transmembrane region" description="Helical" evidence="1">
    <location>
        <begin position="89"/>
        <end position="107"/>
    </location>
</feature>
<evidence type="ECO:0000313" key="3">
    <source>
        <dbReference type="Proteomes" id="UP000075515"/>
    </source>
</evidence>
<dbReference type="GO" id="GO:0005886">
    <property type="term" value="C:plasma membrane"/>
    <property type="evidence" value="ECO:0007669"/>
    <property type="project" value="TreeGrafter"/>
</dbReference>
<feature type="transmembrane region" description="Helical" evidence="1">
    <location>
        <begin position="7"/>
        <end position="28"/>
    </location>
</feature>
<sequence>MELLGRYWWVIAVRGVVGILIGILFFLWPLPSLATLVLLFGVWALLDGCAALASAIGGRGGGITVVEGLFDIGIALLTFWRPIITALSLYGLIAAWAIVTGIFRIIGAVRLRHVIANELWLGLSGVTSVIFGVLMVALPAAGVLAISWLIGSFAIAVGAMLLALSLHLRRAAGPAAAVRAH</sequence>
<evidence type="ECO:0000313" key="2">
    <source>
        <dbReference type="EMBL" id="KYF82827.1"/>
    </source>
</evidence>
<feature type="transmembrane region" description="Helical" evidence="1">
    <location>
        <begin position="63"/>
        <end position="83"/>
    </location>
</feature>
<dbReference type="PANTHER" id="PTHR34989">
    <property type="entry name" value="PROTEIN HDED"/>
    <property type="match status" value="1"/>
</dbReference>
<protein>
    <recommendedName>
        <fullName evidence="4">HdeD protein</fullName>
    </recommendedName>
</protein>
<dbReference type="AlphaFoldDB" id="A0A150S453"/>
<comment type="caution">
    <text evidence="2">The sequence shown here is derived from an EMBL/GenBank/DDBJ whole genome shotgun (WGS) entry which is preliminary data.</text>
</comment>
<name>A0A150S453_SORCE</name>
<dbReference type="PANTHER" id="PTHR34989:SF1">
    <property type="entry name" value="PROTEIN HDED"/>
    <property type="match status" value="1"/>
</dbReference>
<accession>A0A150S453</accession>
<dbReference type="Pfam" id="PF03729">
    <property type="entry name" value="DUF308"/>
    <property type="match status" value="1"/>
</dbReference>
<gene>
    <name evidence="2" type="ORF">BE18_09675</name>
</gene>
<dbReference type="InterPro" id="IPR052712">
    <property type="entry name" value="Acid_resist_chaperone_HdeD"/>
</dbReference>
<evidence type="ECO:0008006" key="4">
    <source>
        <dbReference type="Google" id="ProtNLM"/>
    </source>
</evidence>
<reference evidence="2 3" key="1">
    <citation type="submission" date="2014-02" db="EMBL/GenBank/DDBJ databases">
        <title>The small core and large imbalanced accessory genome model reveals a collaborative survival strategy of Sorangium cellulosum strains in nature.</title>
        <authorList>
            <person name="Han K."/>
            <person name="Peng R."/>
            <person name="Blom J."/>
            <person name="Li Y.-Z."/>
        </authorList>
    </citation>
    <scope>NUCLEOTIDE SEQUENCE [LARGE SCALE GENOMIC DNA]</scope>
    <source>
        <strain evidence="2 3">So0149</strain>
    </source>
</reference>